<dbReference type="GO" id="GO:0005737">
    <property type="term" value="C:cytoplasm"/>
    <property type="evidence" value="ECO:0007669"/>
    <property type="project" value="TreeGrafter"/>
</dbReference>
<dbReference type="AlphaFoldDB" id="A0A9X9X1M0"/>
<accession>A0A9X9X1M0</accession>
<dbReference type="InterPro" id="IPR003719">
    <property type="entry name" value="Phenazine_PhzF-like"/>
</dbReference>
<keyword evidence="4" id="KW-1185">Reference proteome</keyword>
<dbReference type="RefSeq" id="WP_211863708.1">
    <property type="nucleotide sequence ID" value="NZ_JAAEDM010000066.1"/>
</dbReference>
<evidence type="ECO:0000256" key="1">
    <source>
        <dbReference type="ARBA" id="ARBA00008270"/>
    </source>
</evidence>
<dbReference type="EMBL" id="JAAEDM010000066">
    <property type="protein sequence ID" value="MBR0673299.1"/>
    <property type="molecule type" value="Genomic_DNA"/>
</dbReference>
<evidence type="ECO:0000256" key="2">
    <source>
        <dbReference type="PIRSR" id="PIRSR016184-1"/>
    </source>
</evidence>
<dbReference type="Pfam" id="PF02567">
    <property type="entry name" value="PhzC-PhzF"/>
    <property type="match status" value="1"/>
</dbReference>
<evidence type="ECO:0000313" key="3">
    <source>
        <dbReference type="EMBL" id="MBR0673299.1"/>
    </source>
</evidence>
<dbReference type="PANTHER" id="PTHR13774:SF32">
    <property type="entry name" value="ANTISENSE-ENHANCING SEQUENCE 1"/>
    <property type="match status" value="1"/>
</dbReference>
<sequence>MDIAFHTVNVFSGDAFAGSQVAVVTDGEHLDATQMQAIAAEFGYAETAFLLPPSARTATAAIRIFTPRREVPFAGQPMIAAAYVLGRLGRLHGRPAGHRMTFEAPAGVVPAQLLLEGAHLMGAGVGAPMPLEIGPVVAPELVAACAGLAPEDIETGRHPPRLLSVGAPFVVAELCDEATLARATARRSAFRTHIPLGLARGLHLYARAGEDNAALAARTFTPLHGTEEDSASGSANAALAGFLATLQPSRRKVRFALSVSQGAAMGRPGQVQAWTEWRERGAPLAWVGGRCASVMSGHMRAPPSEDNADFLHSTTNKSRLSFLSV</sequence>
<protein>
    <submittedName>
        <fullName evidence="3">PhzF family phenazine biosynthesis protein</fullName>
    </submittedName>
</protein>
<dbReference type="NCBIfam" id="TIGR00654">
    <property type="entry name" value="PhzF_family"/>
    <property type="match status" value="1"/>
</dbReference>
<reference evidence="3" key="1">
    <citation type="submission" date="2020-01" db="EMBL/GenBank/DDBJ databases">
        <authorList>
            <person name="Rat A."/>
        </authorList>
    </citation>
    <scope>NUCLEOTIDE SEQUENCE</scope>
    <source>
        <strain evidence="3">LMG 31231</strain>
    </source>
</reference>
<evidence type="ECO:0000313" key="4">
    <source>
        <dbReference type="Proteomes" id="UP001138751"/>
    </source>
</evidence>
<organism evidence="3 4">
    <name type="scientific">Neoroseomonas soli</name>
    <dbReference type="NCBI Taxonomy" id="1081025"/>
    <lineage>
        <taxon>Bacteria</taxon>
        <taxon>Pseudomonadati</taxon>
        <taxon>Pseudomonadota</taxon>
        <taxon>Alphaproteobacteria</taxon>
        <taxon>Acetobacterales</taxon>
        <taxon>Acetobacteraceae</taxon>
        <taxon>Neoroseomonas</taxon>
    </lineage>
</organism>
<dbReference type="SUPFAM" id="SSF54506">
    <property type="entry name" value="Diaminopimelate epimerase-like"/>
    <property type="match status" value="1"/>
</dbReference>
<name>A0A9X9X1M0_9PROT</name>
<comment type="similarity">
    <text evidence="1">Belongs to the PhzF family.</text>
</comment>
<dbReference type="Proteomes" id="UP001138751">
    <property type="component" value="Unassembled WGS sequence"/>
</dbReference>
<dbReference type="PANTHER" id="PTHR13774">
    <property type="entry name" value="PHENAZINE BIOSYNTHESIS PROTEIN"/>
    <property type="match status" value="1"/>
</dbReference>
<proteinExistence type="inferred from homology"/>
<comment type="caution">
    <text evidence="3">The sequence shown here is derived from an EMBL/GenBank/DDBJ whole genome shotgun (WGS) entry which is preliminary data.</text>
</comment>
<dbReference type="Gene3D" id="3.10.310.10">
    <property type="entry name" value="Diaminopimelate Epimerase, Chain A, domain 1"/>
    <property type="match status" value="2"/>
</dbReference>
<gene>
    <name evidence="3" type="ORF">GXW76_19140</name>
</gene>
<reference evidence="3" key="2">
    <citation type="journal article" date="2021" name="Syst. Appl. Microbiol.">
        <title>Roseomonas hellenica sp. nov., isolated from roots of wild-growing Alkanna tinctoria.</title>
        <authorList>
            <person name="Rat A."/>
            <person name="Naranjo H.D."/>
            <person name="Lebbe L."/>
            <person name="Cnockaert M."/>
            <person name="Krigas N."/>
            <person name="Grigoriadou K."/>
            <person name="Maloupa E."/>
            <person name="Willems A."/>
        </authorList>
    </citation>
    <scope>NUCLEOTIDE SEQUENCE</scope>
    <source>
        <strain evidence="3">LMG 31231</strain>
    </source>
</reference>
<dbReference type="PIRSF" id="PIRSF016184">
    <property type="entry name" value="PhzC_PhzF"/>
    <property type="match status" value="1"/>
</dbReference>
<feature type="active site" evidence="2">
    <location>
        <position position="46"/>
    </location>
</feature>
<dbReference type="GO" id="GO:0016853">
    <property type="term" value="F:isomerase activity"/>
    <property type="evidence" value="ECO:0007669"/>
    <property type="project" value="TreeGrafter"/>
</dbReference>